<dbReference type="Pfam" id="PF13302">
    <property type="entry name" value="Acetyltransf_3"/>
    <property type="match status" value="1"/>
</dbReference>
<dbReference type="InterPro" id="IPR000182">
    <property type="entry name" value="GNAT_dom"/>
</dbReference>
<gene>
    <name evidence="5" type="ORF">GCM10010211_75220</name>
</gene>
<reference evidence="6" key="1">
    <citation type="journal article" date="2019" name="Int. J. Syst. Evol. Microbiol.">
        <title>The Global Catalogue of Microorganisms (GCM) 10K type strain sequencing project: providing services to taxonomists for standard genome sequencing and annotation.</title>
        <authorList>
            <consortium name="The Broad Institute Genomics Platform"/>
            <consortium name="The Broad Institute Genome Sequencing Center for Infectious Disease"/>
            <person name="Wu L."/>
            <person name="Ma J."/>
        </authorList>
    </citation>
    <scope>NUCLEOTIDE SEQUENCE [LARGE SCALE GENOMIC DNA]</scope>
    <source>
        <strain evidence="6">JCM 3399</strain>
    </source>
</reference>
<evidence type="ECO:0000256" key="1">
    <source>
        <dbReference type="ARBA" id="ARBA00001968"/>
    </source>
</evidence>
<dbReference type="InterPro" id="IPR027806">
    <property type="entry name" value="HARBI1_dom"/>
</dbReference>
<organism evidence="5 6">
    <name type="scientific">Streptomyces albospinus</name>
    <dbReference type="NCBI Taxonomy" id="285515"/>
    <lineage>
        <taxon>Bacteria</taxon>
        <taxon>Bacillati</taxon>
        <taxon>Actinomycetota</taxon>
        <taxon>Actinomycetes</taxon>
        <taxon>Kitasatosporales</taxon>
        <taxon>Streptomycetaceae</taxon>
        <taxon>Streptomyces</taxon>
    </lineage>
</organism>
<keyword evidence="2" id="KW-0479">Metal-binding</keyword>
<evidence type="ECO:0000256" key="2">
    <source>
        <dbReference type="ARBA" id="ARBA00022723"/>
    </source>
</evidence>
<dbReference type="Gene3D" id="3.40.630.30">
    <property type="match status" value="1"/>
</dbReference>
<comment type="cofactor">
    <cofactor evidence="1">
        <name>a divalent metal cation</name>
        <dbReference type="ChEBI" id="CHEBI:60240"/>
    </cofactor>
</comment>
<sequence>MLAVLRCDRRPGDLAGGNGVHRTTVSRWVREAVGLLAARAPRLDRALKKIARKGGGIVLLDGSLSRTRRRTGAENRPNYSGKHKCHGLLVIALTDDRGRLVWISAVARQESALDERRGGGRQRQAGAGPKYDLVFTDRLLVTLVHLRTGLPHSALAALYATARYTVSRAIGEIRPLLAARGFAVPDRPGVRLRTLADVFAYADAEGTRLRIDGAETQVRRPKTNRPGRRAFVSGKRKQNTIKTTTISDGQGRLLWSGADRPGRMHDQTAMRTEGIAEQLRLRSKVTAEVDEGYGGWRTSLPTRSAPRRRSRRMTRRSASSTPGGRGDGGSPRIGSASSTPTPSCGSGARSSATPADARTTPRPIVRSLHWSRTAPHVGRPAANRAPNWCSPGRQPADHPPADPSGQHVRISIADRVVRPPVTARTNDPRIASTRQRPRPSGPPRLITSHPTPSHASALRIDRGRPVRAAPQWHPHGTPGTIHGVRDRMWLPTGLRLRTWESSDAPAVLEAFTEPVMERQADAPITTSADAEQWIERRKNQWIQEVAYGFAVTDSTNMALGGVTVSGLAPRHATGWISYWTTCAARGKGVASHGCRALSDWCFADLGLFRLELGHRTDNPASCRTALIAGFTPEGLQRQKLAYDGVRYDVETHARLATDPQPP</sequence>
<dbReference type="Proteomes" id="UP000654471">
    <property type="component" value="Unassembled WGS sequence"/>
</dbReference>
<feature type="domain" description="N-acetyltransferase" evidence="4">
    <location>
        <begin position="494"/>
        <end position="652"/>
    </location>
</feature>
<dbReference type="EMBL" id="BMRP01000053">
    <property type="protein sequence ID" value="GGU96826.1"/>
    <property type="molecule type" value="Genomic_DNA"/>
</dbReference>
<evidence type="ECO:0000313" key="5">
    <source>
        <dbReference type="EMBL" id="GGU96826.1"/>
    </source>
</evidence>
<dbReference type="SUPFAM" id="SSF55729">
    <property type="entry name" value="Acyl-CoA N-acyltransferases (Nat)"/>
    <property type="match status" value="1"/>
</dbReference>
<dbReference type="Pfam" id="PF13613">
    <property type="entry name" value="HTH_Tnp_4"/>
    <property type="match status" value="1"/>
</dbReference>
<dbReference type="InterPro" id="IPR016181">
    <property type="entry name" value="Acyl_CoA_acyltransferase"/>
</dbReference>
<name>A0ABQ2VP45_9ACTN</name>
<dbReference type="InterPro" id="IPR027805">
    <property type="entry name" value="Transposase_HTH_dom"/>
</dbReference>
<comment type="caution">
    <text evidence="5">The sequence shown here is derived from an EMBL/GenBank/DDBJ whole genome shotgun (WGS) entry which is preliminary data.</text>
</comment>
<dbReference type="PANTHER" id="PTHR43441">
    <property type="entry name" value="RIBOSOMAL-PROTEIN-SERINE ACETYLTRANSFERASE"/>
    <property type="match status" value="1"/>
</dbReference>
<keyword evidence="6" id="KW-1185">Reference proteome</keyword>
<feature type="region of interest" description="Disordered" evidence="3">
    <location>
        <begin position="293"/>
        <end position="458"/>
    </location>
</feature>
<dbReference type="InterPro" id="IPR051908">
    <property type="entry name" value="Ribosomal_N-acetyltransferase"/>
</dbReference>
<dbReference type="PROSITE" id="PS51186">
    <property type="entry name" value="GNAT"/>
    <property type="match status" value="1"/>
</dbReference>
<proteinExistence type="predicted"/>
<evidence type="ECO:0000256" key="3">
    <source>
        <dbReference type="SAM" id="MobiDB-lite"/>
    </source>
</evidence>
<evidence type="ECO:0000313" key="6">
    <source>
        <dbReference type="Proteomes" id="UP000654471"/>
    </source>
</evidence>
<feature type="compositionally biased region" description="Basic residues" evidence="3">
    <location>
        <begin position="305"/>
        <end position="315"/>
    </location>
</feature>
<evidence type="ECO:0000259" key="4">
    <source>
        <dbReference type="PROSITE" id="PS51186"/>
    </source>
</evidence>
<protein>
    <recommendedName>
        <fullName evidence="4">N-acetyltransferase domain-containing protein</fullName>
    </recommendedName>
</protein>
<dbReference type="PANTHER" id="PTHR43441:SF10">
    <property type="entry name" value="ACETYLTRANSFERASE"/>
    <property type="match status" value="1"/>
</dbReference>
<dbReference type="Pfam" id="PF13359">
    <property type="entry name" value="DDE_Tnp_4"/>
    <property type="match status" value="1"/>
</dbReference>
<feature type="compositionally biased region" description="Polar residues" evidence="3">
    <location>
        <begin position="336"/>
        <end position="353"/>
    </location>
</feature>
<accession>A0ABQ2VP45</accession>